<dbReference type="AlphaFoldDB" id="A0AA45WLK8"/>
<evidence type="ECO:0000313" key="8">
    <source>
        <dbReference type="Proteomes" id="UP001157946"/>
    </source>
</evidence>
<dbReference type="InterPro" id="IPR017937">
    <property type="entry name" value="Thioredoxin_CS"/>
</dbReference>
<evidence type="ECO:0000256" key="5">
    <source>
        <dbReference type="ARBA" id="ARBA00023284"/>
    </source>
</evidence>
<keyword evidence="8" id="KW-1185">Reference proteome</keyword>
<evidence type="ECO:0000256" key="2">
    <source>
        <dbReference type="ARBA" id="ARBA00022748"/>
    </source>
</evidence>
<dbReference type="GO" id="GO:0030313">
    <property type="term" value="C:cell envelope"/>
    <property type="evidence" value="ECO:0007669"/>
    <property type="project" value="UniProtKB-SubCell"/>
</dbReference>
<comment type="subcellular location">
    <subcellularLocation>
        <location evidence="1">Cell envelope</location>
    </subcellularLocation>
</comment>
<accession>A0AA45WLK8</accession>
<keyword evidence="3" id="KW-0812">Transmembrane</keyword>
<keyword evidence="3" id="KW-0735">Signal-anchor</keyword>
<dbReference type="GO" id="GO:0016209">
    <property type="term" value="F:antioxidant activity"/>
    <property type="evidence" value="ECO:0007669"/>
    <property type="project" value="InterPro"/>
</dbReference>
<comment type="caution">
    <text evidence="7">The sequence shown here is derived from an EMBL/GenBank/DDBJ whole genome shotgun (WGS) entry which is preliminary data.</text>
</comment>
<dbReference type="PANTHER" id="PTHR42852:SF6">
    <property type="entry name" value="THIOL:DISULFIDE INTERCHANGE PROTEIN DSBE"/>
    <property type="match status" value="1"/>
</dbReference>
<dbReference type="EMBL" id="FXTU01000002">
    <property type="protein sequence ID" value="SMP11283.1"/>
    <property type="molecule type" value="Genomic_DNA"/>
</dbReference>
<sequence>MNVSKQTRYWVRRLLFVVMLGLVGYALYQSVAQGEGNRPEPGRPAPVFQLTTLDGKEVSLEDYKGKAVMLNFWGSWCEPCTKEMPALQTVYEKYKNKGFVVLGVNIAETDFTANAFAKRMGISFPVLMDRQRDVVKLYDVVPIPSSFFIDPEGTLKQRVEAPLTVEQLEPIVQSILPKK</sequence>
<feature type="domain" description="Thioredoxin" evidence="6">
    <location>
        <begin position="39"/>
        <end position="177"/>
    </location>
</feature>
<dbReference type="NCBIfam" id="NF002854">
    <property type="entry name" value="PRK03147.1"/>
    <property type="match status" value="1"/>
</dbReference>
<dbReference type="PROSITE" id="PS00194">
    <property type="entry name" value="THIOREDOXIN_1"/>
    <property type="match status" value="1"/>
</dbReference>
<dbReference type="Gene3D" id="3.40.30.10">
    <property type="entry name" value="Glutaredoxin"/>
    <property type="match status" value="1"/>
</dbReference>
<protein>
    <submittedName>
        <fullName evidence="7">Peroxiredoxin</fullName>
    </submittedName>
</protein>
<keyword evidence="4" id="KW-1015">Disulfide bond</keyword>
<dbReference type="CDD" id="cd02966">
    <property type="entry name" value="TlpA_like_family"/>
    <property type="match status" value="1"/>
</dbReference>
<evidence type="ECO:0000313" key="7">
    <source>
        <dbReference type="EMBL" id="SMP11283.1"/>
    </source>
</evidence>
<name>A0AA45WLK8_9BACL</name>
<keyword evidence="2" id="KW-0201">Cytochrome c-type biogenesis</keyword>
<evidence type="ECO:0000256" key="4">
    <source>
        <dbReference type="ARBA" id="ARBA00023157"/>
    </source>
</evidence>
<proteinExistence type="predicted"/>
<dbReference type="InterPro" id="IPR050553">
    <property type="entry name" value="Thioredoxin_ResA/DsbE_sf"/>
</dbReference>
<gene>
    <name evidence="7" type="ORF">SAMN06265361_102249</name>
</gene>
<dbReference type="InterPro" id="IPR036249">
    <property type="entry name" value="Thioredoxin-like_sf"/>
</dbReference>
<evidence type="ECO:0000256" key="3">
    <source>
        <dbReference type="ARBA" id="ARBA00022968"/>
    </source>
</evidence>
<dbReference type="GO" id="GO:0016491">
    <property type="term" value="F:oxidoreductase activity"/>
    <property type="evidence" value="ECO:0007669"/>
    <property type="project" value="InterPro"/>
</dbReference>
<dbReference type="Pfam" id="PF00578">
    <property type="entry name" value="AhpC-TSA"/>
    <property type="match status" value="1"/>
</dbReference>
<dbReference type="SUPFAM" id="SSF52833">
    <property type="entry name" value="Thioredoxin-like"/>
    <property type="match status" value="1"/>
</dbReference>
<dbReference type="PANTHER" id="PTHR42852">
    <property type="entry name" value="THIOL:DISULFIDE INTERCHANGE PROTEIN DSBE"/>
    <property type="match status" value="1"/>
</dbReference>
<dbReference type="InterPro" id="IPR013766">
    <property type="entry name" value="Thioredoxin_domain"/>
</dbReference>
<dbReference type="InterPro" id="IPR000866">
    <property type="entry name" value="AhpC/TSA"/>
</dbReference>
<evidence type="ECO:0000259" key="6">
    <source>
        <dbReference type="PROSITE" id="PS51352"/>
    </source>
</evidence>
<keyword evidence="5" id="KW-0676">Redox-active center</keyword>
<evidence type="ECO:0000256" key="1">
    <source>
        <dbReference type="ARBA" id="ARBA00004196"/>
    </source>
</evidence>
<organism evidence="7 8">
    <name type="scientific">Laceyella tengchongensis</name>
    <dbReference type="NCBI Taxonomy" id="574699"/>
    <lineage>
        <taxon>Bacteria</taxon>
        <taxon>Bacillati</taxon>
        <taxon>Bacillota</taxon>
        <taxon>Bacilli</taxon>
        <taxon>Bacillales</taxon>
        <taxon>Thermoactinomycetaceae</taxon>
        <taxon>Laceyella</taxon>
    </lineage>
</organism>
<reference evidence="7" key="1">
    <citation type="submission" date="2017-05" db="EMBL/GenBank/DDBJ databases">
        <authorList>
            <person name="Varghese N."/>
            <person name="Submissions S."/>
        </authorList>
    </citation>
    <scope>NUCLEOTIDE SEQUENCE</scope>
    <source>
        <strain evidence="7">DSM 45262</strain>
    </source>
</reference>
<dbReference type="PROSITE" id="PS51352">
    <property type="entry name" value="THIOREDOXIN_2"/>
    <property type="match status" value="1"/>
</dbReference>
<dbReference type="GO" id="GO:0017004">
    <property type="term" value="P:cytochrome complex assembly"/>
    <property type="evidence" value="ECO:0007669"/>
    <property type="project" value="UniProtKB-KW"/>
</dbReference>
<dbReference type="Proteomes" id="UP001157946">
    <property type="component" value="Unassembled WGS sequence"/>
</dbReference>